<protein>
    <submittedName>
        <fullName evidence="1">Uncharacterized protein</fullName>
    </submittedName>
</protein>
<comment type="caution">
    <text evidence="1">The sequence shown here is derived from an EMBL/GenBank/DDBJ whole genome shotgun (WGS) entry which is preliminary data.</text>
</comment>
<dbReference type="EMBL" id="JAIVFL010000001">
    <property type="protein sequence ID" value="MCI4674378.1"/>
    <property type="molecule type" value="Genomic_DNA"/>
</dbReference>
<sequence length="52" mass="5774">MTRFGYTLMAEQSGPKELVRYAISAEQPRREVAFARWGRSVSLADWAAGALA</sequence>
<proteinExistence type="predicted"/>
<organism evidence="1 2">
    <name type="scientific">Candidatus Mycolicibacterium alkanivorans</name>
    <dbReference type="NCBI Taxonomy" id="2954114"/>
    <lineage>
        <taxon>Bacteria</taxon>
        <taxon>Bacillati</taxon>
        <taxon>Actinomycetota</taxon>
        <taxon>Actinomycetes</taxon>
        <taxon>Mycobacteriales</taxon>
        <taxon>Mycobacteriaceae</taxon>
        <taxon>Mycolicibacterium</taxon>
    </lineage>
</organism>
<keyword evidence="2" id="KW-1185">Reference proteome</keyword>
<evidence type="ECO:0000313" key="2">
    <source>
        <dbReference type="Proteomes" id="UP001139068"/>
    </source>
</evidence>
<dbReference type="Proteomes" id="UP001139068">
    <property type="component" value="Unassembled WGS sequence"/>
</dbReference>
<name>A0ABS9YTC3_9MYCO</name>
<accession>A0ABS9YTC3</accession>
<dbReference type="RefSeq" id="WP_243073486.1">
    <property type="nucleotide sequence ID" value="NZ_JAIVFL010000001.1"/>
</dbReference>
<gene>
    <name evidence="1" type="ORF">K9U37_05330</name>
</gene>
<evidence type="ECO:0000313" key="1">
    <source>
        <dbReference type="EMBL" id="MCI4674378.1"/>
    </source>
</evidence>
<reference evidence="1" key="1">
    <citation type="journal article" date="2022" name="ISME J.">
        <title>Identification of active gaseous-alkane degraders at natural gas seeps.</title>
        <authorList>
            <person name="Farhan Ul Haque M."/>
            <person name="Hernandez M."/>
            <person name="Crombie A.T."/>
            <person name="Murrell J.C."/>
        </authorList>
    </citation>
    <scope>NUCLEOTIDE SEQUENCE</scope>
    <source>
        <strain evidence="1">ANDR5</strain>
    </source>
</reference>